<accession>A0A5N0UU20</accession>
<dbReference type="GO" id="GO:0006355">
    <property type="term" value="P:regulation of DNA-templated transcription"/>
    <property type="evidence" value="ECO:0007669"/>
    <property type="project" value="TreeGrafter"/>
</dbReference>
<dbReference type="EMBL" id="VMNW02000074">
    <property type="protein sequence ID" value="KAA9153605.1"/>
    <property type="molecule type" value="Genomic_DNA"/>
</dbReference>
<dbReference type="InterPro" id="IPR039420">
    <property type="entry name" value="WalR-like"/>
</dbReference>
<dbReference type="GO" id="GO:0000156">
    <property type="term" value="F:phosphorelay response regulator activity"/>
    <property type="evidence" value="ECO:0007669"/>
    <property type="project" value="TreeGrafter"/>
</dbReference>
<keyword evidence="4" id="KW-0238">DNA-binding</keyword>
<sequence>MTMAAPAPRVSEEDVPVPRPGVLVVDDNATLRELLVRGLQLEGFDACGAEDALHAIVLLDGFRPDLIVTDVQMPGMSGLDLVRIVRERDTSIPVLVISGRDGESDKAAAFAAGGDAYLVKPFGWAELLHRVHSLLGPAYAESR</sequence>
<keyword evidence="2" id="KW-0902">Two-component regulatory system</keyword>
<dbReference type="InterPro" id="IPR001789">
    <property type="entry name" value="Sig_transdc_resp-reg_receiver"/>
</dbReference>
<keyword evidence="3" id="KW-0805">Transcription regulation</keyword>
<protein>
    <submittedName>
        <fullName evidence="8">Response regulator</fullName>
    </submittedName>
</protein>
<dbReference type="PANTHER" id="PTHR48111:SF1">
    <property type="entry name" value="TWO-COMPONENT RESPONSE REGULATOR ORR33"/>
    <property type="match status" value="1"/>
</dbReference>
<dbReference type="PANTHER" id="PTHR48111">
    <property type="entry name" value="REGULATOR OF RPOS"/>
    <property type="match status" value="1"/>
</dbReference>
<evidence type="ECO:0000256" key="2">
    <source>
        <dbReference type="ARBA" id="ARBA00023012"/>
    </source>
</evidence>
<evidence type="ECO:0000256" key="6">
    <source>
        <dbReference type="PROSITE-ProRule" id="PRU00169"/>
    </source>
</evidence>
<evidence type="ECO:0000313" key="8">
    <source>
        <dbReference type="EMBL" id="KAA9153605.1"/>
    </source>
</evidence>
<evidence type="ECO:0000259" key="7">
    <source>
        <dbReference type="PROSITE" id="PS50110"/>
    </source>
</evidence>
<dbReference type="GO" id="GO:0005829">
    <property type="term" value="C:cytosol"/>
    <property type="evidence" value="ECO:0007669"/>
    <property type="project" value="TreeGrafter"/>
</dbReference>
<name>A0A5N0UU20_9PSEU</name>
<dbReference type="InterPro" id="IPR011006">
    <property type="entry name" value="CheY-like_superfamily"/>
</dbReference>
<dbReference type="SUPFAM" id="SSF52172">
    <property type="entry name" value="CheY-like"/>
    <property type="match status" value="1"/>
</dbReference>
<keyword evidence="9" id="KW-1185">Reference proteome</keyword>
<dbReference type="AlphaFoldDB" id="A0A5N0UU20"/>
<evidence type="ECO:0000256" key="4">
    <source>
        <dbReference type="ARBA" id="ARBA00023125"/>
    </source>
</evidence>
<dbReference type="GO" id="GO:0032993">
    <property type="term" value="C:protein-DNA complex"/>
    <property type="evidence" value="ECO:0007669"/>
    <property type="project" value="TreeGrafter"/>
</dbReference>
<dbReference type="OrthoDB" id="3197131at2"/>
<proteinExistence type="predicted"/>
<dbReference type="Pfam" id="PF00072">
    <property type="entry name" value="Response_reg"/>
    <property type="match status" value="1"/>
</dbReference>
<comment type="caution">
    <text evidence="8">The sequence shown here is derived from an EMBL/GenBank/DDBJ whole genome shotgun (WGS) entry which is preliminary data.</text>
</comment>
<evidence type="ECO:0000256" key="1">
    <source>
        <dbReference type="ARBA" id="ARBA00022553"/>
    </source>
</evidence>
<dbReference type="PROSITE" id="PS50110">
    <property type="entry name" value="RESPONSE_REGULATORY"/>
    <property type="match status" value="1"/>
</dbReference>
<feature type="modified residue" description="4-aspartylphosphate" evidence="6">
    <location>
        <position position="70"/>
    </location>
</feature>
<reference evidence="8" key="1">
    <citation type="submission" date="2019-09" db="EMBL/GenBank/DDBJ databases">
        <authorList>
            <person name="Teo W.F.A."/>
            <person name="Duangmal K."/>
        </authorList>
    </citation>
    <scope>NUCLEOTIDE SEQUENCE [LARGE SCALE GENOMIC DNA]</scope>
    <source>
        <strain evidence="8">K81G1</strain>
    </source>
</reference>
<evidence type="ECO:0000256" key="5">
    <source>
        <dbReference type="ARBA" id="ARBA00023163"/>
    </source>
</evidence>
<dbReference type="Proteomes" id="UP000319769">
    <property type="component" value="Unassembled WGS sequence"/>
</dbReference>
<keyword evidence="5" id="KW-0804">Transcription</keyword>
<dbReference type="RefSeq" id="WP_144750140.1">
    <property type="nucleotide sequence ID" value="NZ_VMNW02000074.1"/>
</dbReference>
<dbReference type="GO" id="GO:0000976">
    <property type="term" value="F:transcription cis-regulatory region binding"/>
    <property type="evidence" value="ECO:0007669"/>
    <property type="project" value="TreeGrafter"/>
</dbReference>
<evidence type="ECO:0000313" key="9">
    <source>
        <dbReference type="Proteomes" id="UP000319769"/>
    </source>
</evidence>
<dbReference type="SMART" id="SM00448">
    <property type="entry name" value="REC"/>
    <property type="match status" value="1"/>
</dbReference>
<gene>
    <name evidence="8" type="ORF">FPZ12_034045</name>
</gene>
<dbReference type="Gene3D" id="3.40.50.2300">
    <property type="match status" value="1"/>
</dbReference>
<keyword evidence="1 6" id="KW-0597">Phosphoprotein</keyword>
<organism evidence="8 9">
    <name type="scientific">Amycolatopsis acidicola</name>
    <dbReference type="NCBI Taxonomy" id="2596893"/>
    <lineage>
        <taxon>Bacteria</taxon>
        <taxon>Bacillati</taxon>
        <taxon>Actinomycetota</taxon>
        <taxon>Actinomycetes</taxon>
        <taxon>Pseudonocardiales</taxon>
        <taxon>Pseudonocardiaceae</taxon>
        <taxon>Amycolatopsis</taxon>
    </lineage>
</organism>
<feature type="domain" description="Response regulatory" evidence="7">
    <location>
        <begin position="21"/>
        <end position="135"/>
    </location>
</feature>
<evidence type="ECO:0000256" key="3">
    <source>
        <dbReference type="ARBA" id="ARBA00023015"/>
    </source>
</evidence>